<evidence type="ECO:0000313" key="1">
    <source>
        <dbReference type="EMBL" id="KAL0476414.1"/>
    </source>
</evidence>
<comment type="caution">
    <text evidence="1">The sequence shown here is derived from an EMBL/GenBank/DDBJ whole genome shotgun (WGS) entry which is preliminary data.</text>
</comment>
<dbReference type="EMBL" id="JAOPGA020000036">
    <property type="protein sequence ID" value="KAL0476414.1"/>
    <property type="molecule type" value="Genomic_DNA"/>
</dbReference>
<reference evidence="1 2" key="1">
    <citation type="submission" date="2024-03" db="EMBL/GenBank/DDBJ databases">
        <title>The Acrasis kona genome and developmental transcriptomes reveal deep origins of eukaryotic multicellular pathways.</title>
        <authorList>
            <person name="Sheikh S."/>
            <person name="Fu C.-J."/>
            <person name="Brown M.W."/>
            <person name="Baldauf S.L."/>
        </authorList>
    </citation>
    <scope>NUCLEOTIDE SEQUENCE [LARGE SCALE GENOMIC DNA]</scope>
    <source>
        <strain evidence="1 2">ATCC MYA-3509</strain>
    </source>
</reference>
<protein>
    <recommendedName>
        <fullName evidence="3">ATP synthase subunit e, mitochondrial</fullName>
    </recommendedName>
</protein>
<evidence type="ECO:0000313" key="2">
    <source>
        <dbReference type="Proteomes" id="UP001431209"/>
    </source>
</evidence>
<gene>
    <name evidence="1" type="ORF">AKO1_006283</name>
</gene>
<keyword evidence="2" id="KW-1185">Reference proteome</keyword>
<dbReference type="AlphaFoldDB" id="A0AAW2YI84"/>
<sequence>MTLGSRVIDVIWKGSVVGMIGASGYAFYFAGKRGLDLILEWEEIKQYRTLREKLAVEILSEQEDGDQELERILGIPEAERLPPKNMLGGNFQANNLLDEKIQHDAAEKLINENIQDKL</sequence>
<organism evidence="1 2">
    <name type="scientific">Acrasis kona</name>
    <dbReference type="NCBI Taxonomy" id="1008807"/>
    <lineage>
        <taxon>Eukaryota</taxon>
        <taxon>Discoba</taxon>
        <taxon>Heterolobosea</taxon>
        <taxon>Tetramitia</taxon>
        <taxon>Eutetramitia</taxon>
        <taxon>Acrasidae</taxon>
        <taxon>Acrasis</taxon>
    </lineage>
</organism>
<accession>A0AAW2YI84</accession>
<dbReference type="Proteomes" id="UP001431209">
    <property type="component" value="Unassembled WGS sequence"/>
</dbReference>
<proteinExistence type="predicted"/>
<evidence type="ECO:0008006" key="3">
    <source>
        <dbReference type="Google" id="ProtNLM"/>
    </source>
</evidence>
<name>A0AAW2YI84_9EUKA</name>